<evidence type="ECO:0000313" key="1">
    <source>
        <dbReference type="EMBL" id="MCE8023336.1"/>
    </source>
</evidence>
<reference evidence="1 2" key="1">
    <citation type="journal article" date="2021" name="Front. Microbiol.">
        <title>Aerobic Denitrification and Heterotrophic Sulfur Oxidation in the Genus Halomonas Revealed by Six Novel Species Characterizations and Genome-Based Analysis.</title>
        <authorList>
            <person name="Wang L."/>
            <person name="Shao Z."/>
        </authorList>
    </citation>
    <scope>NUCLEOTIDE SEQUENCE [LARGE SCALE GENOMIC DNA]</scope>
    <source>
        <strain evidence="1 2">MCCC 1A11058</strain>
    </source>
</reference>
<accession>A0ABS9ANC0</accession>
<evidence type="ECO:0000313" key="2">
    <source>
        <dbReference type="Proteomes" id="UP001320272"/>
    </source>
</evidence>
<dbReference type="Pfam" id="PF01263">
    <property type="entry name" value="Aldose_epim"/>
    <property type="match status" value="1"/>
</dbReference>
<dbReference type="EMBL" id="JABFTV010000002">
    <property type="protein sequence ID" value="MCE8023336.1"/>
    <property type="molecule type" value="Genomic_DNA"/>
</dbReference>
<protein>
    <submittedName>
        <fullName evidence="1">Aldose 1-epimerase</fullName>
    </submittedName>
</protein>
<keyword evidence="2" id="KW-1185">Reference proteome</keyword>
<dbReference type="Gene3D" id="2.70.98.10">
    <property type="match status" value="1"/>
</dbReference>
<name>A0ABS9ANC0_9GAMM</name>
<organism evidence="1 2">
    <name type="scientific">Billgrantia aerodenitrificans</name>
    <dbReference type="NCBI Taxonomy" id="2733483"/>
    <lineage>
        <taxon>Bacteria</taxon>
        <taxon>Pseudomonadati</taxon>
        <taxon>Pseudomonadota</taxon>
        <taxon>Gammaproteobacteria</taxon>
        <taxon>Oceanospirillales</taxon>
        <taxon>Halomonadaceae</taxon>
        <taxon>Billgrantia</taxon>
    </lineage>
</organism>
<dbReference type="Proteomes" id="UP001320272">
    <property type="component" value="Unassembled WGS sequence"/>
</dbReference>
<dbReference type="InterPro" id="IPR011013">
    <property type="entry name" value="Gal_mutarotase_sf_dom"/>
</dbReference>
<gene>
    <name evidence="1" type="ORF">HOP59_04250</name>
</gene>
<dbReference type="InterPro" id="IPR014718">
    <property type="entry name" value="GH-type_carb-bd"/>
</dbReference>
<sequence length="317" mass="34947">MYETLTLDNGRLRVVVAPDIGASVVRFDALTPEGPVALMRPGGAGEGDPNRLAMYPLVPWSNRIAEGGFEWRGQHYSLAVNLPGEPLPIHGDGWQRAWKVEAQHESELRLSLRSWQQPPFDYRAELTYRLVDDGLAATLAVTHLGDTPAPYGVGLHPWFPRTVDVCLEAAAEGVWEVDAKQLPTVWRRISPGEAWDFARGNALPERKIDNLFTGWSGQATLCWPRRGVALSVISSASRYLVFSPGAQADFFCFEPVSHCVDAHHFDDPSGHGLVVLASGESHALHFRFQYSTILSLPSLKRQAEANCVAATMARSRP</sequence>
<proteinExistence type="predicted"/>
<dbReference type="SUPFAM" id="SSF74650">
    <property type="entry name" value="Galactose mutarotase-like"/>
    <property type="match status" value="1"/>
</dbReference>
<dbReference type="InterPro" id="IPR008183">
    <property type="entry name" value="Aldose_1/G6P_1-epimerase"/>
</dbReference>
<dbReference type="CDD" id="cd09021">
    <property type="entry name" value="Aldose_epim_Ec_YphB"/>
    <property type="match status" value="1"/>
</dbReference>
<dbReference type="RefSeq" id="WP_234252942.1">
    <property type="nucleotide sequence ID" value="NZ_JABFTV010000002.1"/>
</dbReference>
<comment type="caution">
    <text evidence="1">The sequence shown here is derived from an EMBL/GenBank/DDBJ whole genome shotgun (WGS) entry which is preliminary data.</text>
</comment>